<dbReference type="RefSeq" id="WP_074687164.1">
    <property type="nucleotide sequence ID" value="NZ_FNNF01000037.1"/>
</dbReference>
<organism evidence="2 3">
    <name type="scientific">Kandleria vitulina</name>
    <dbReference type="NCBI Taxonomy" id="1630"/>
    <lineage>
        <taxon>Bacteria</taxon>
        <taxon>Bacillati</taxon>
        <taxon>Bacillota</taxon>
        <taxon>Erysipelotrichia</taxon>
        <taxon>Erysipelotrichales</taxon>
        <taxon>Coprobacillaceae</taxon>
        <taxon>Kandleria</taxon>
    </lineage>
</organism>
<protein>
    <submittedName>
        <fullName evidence="2">Uncharacterized protein</fullName>
    </submittedName>
</protein>
<name>A0A1H2VQB3_9FIRM</name>
<feature type="region of interest" description="Disordered" evidence="1">
    <location>
        <begin position="140"/>
        <end position="166"/>
    </location>
</feature>
<gene>
    <name evidence="2" type="ORF">SAMN04487759_1379</name>
</gene>
<evidence type="ECO:0000256" key="1">
    <source>
        <dbReference type="SAM" id="MobiDB-lite"/>
    </source>
</evidence>
<sequence>MKKYTMNVGISFFLIIFIILCISTFSLLSAISAVNTKKATELSVTHRSYYYTLTNNVQDRLKEIDDQLYSFYKSTSSKKDYFKKLSSLKGDYEINDHTISFTDSYRDLKISVKLEALYPGNKFYKITKWAIVSTNTPDNAGKMKTHSDDDDDGSESGTIEIWGEQN</sequence>
<evidence type="ECO:0000313" key="3">
    <source>
        <dbReference type="Proteomes" id="UP000182429"/>
    </source>
</evidence>
<evidence type="ECO:0000313" key="2">
    <source>
        <dbReference type="EMBL" id="SDW70458.1"/>
    </source>
</evidence>
<dbReference type="AlphaFoldDB" id="A0A1H2VQB3"/>
<dbReference type="EMBL" id="FNNF01000037">
    <property type="protein sequence ID" value="SDW70458.1"/>
    <property type="molecule type" value="Genomic_DNA"/>
</dbReference>
<accession>A0A1H2VQB3</accession>
<proteinExistence type="predicted"/>
<dbReference type="Proteomes" id="UP000182429">
    <property type="component" value="Unassembled WGS sequence"/>
</dbReference>
<dbReference type="STRING" id="1630.SAMN05216514_10811"/>
<reference evidence="2 3" key="1">
    <citation type="submission" date="2016-10" db="EMBL/GenBank/DDBJ databases">
        <authorList>
            <person name="de Groot N.N."/>
        </authorList>
    </citation>
    <scope>NUCLEOTIDE SEQUENCE [LARGE SCALE GENOMIC DNA]</scope>
    <source>
        <strain evidence="2 3">S3b</strain>
    </source>
</reference>